<sequence>MCKSVKRFLNLTPRVLKHVFHHIMINFLSLLHFFLKPIKLSPLHFHPLYNSNNNYSQSNLASHLHESSYPPVFHFRHISF</sequence>
<dbReference type="AlphaFoldDB" id="A0A0V0I3J1"/>
<evidence type="ECO:0000313" key="1">
    <source>
        <dbReference type="EMBL" id="JAP27140.1"/>
    </source>
</evidence>
<dbReference type="EMBL" id="GEDG01011486">
    <property type="protein sequence ID" value="JAP27140.1"/>
    <property type="molecule type" value="Transcribed_RNA"/>
</dbReference>
<protein>
    <submittedName>
        <fullName evidence="1">Putative ovule protein</fullName>
    </submittedName>
</protein>
<organism evidence="1">
    <name type="scientific">Solanum chacoense</name>
    <name type="common">Chaco potato</name>
    <dbReference type="NCBI Taxonomy" id="4108"/>
    <lineage>
        <taxon>Eukaryota</taxon>
        <taxon>Viridiplantae</taxon>
        <taxon>Streptophyta</taxon>
        <taxon>Embryophyta</taxon>
        <taxon>Tracheophyta</taxon>
        <taxon>Spermatophyta</taxon>
        <taxon>Magnoliopsida</taxon>
        <taxon>eudicotyledons</taxon>
        <taxon>Gunneridae</taxon>
        <taxon>Pentapetalae</taxon>
        <taxon>asterids</taxon>
        <taxon>lamiids</taxon>
        <taxon>Solanales</taxon>
        <taxon>Solanaceae</taxon>
        <taxon>Solanoideae</taxon>
        <taxon>Solaneae</taxon>
        <taxon>Solanum</taxon>
    </lineage>
</organism>
<proteinExistence type="predicted"/>
<accession>A0A0V0I3J1</accession>
<name>A0A0V0I3J1_SOLCH</name>
<reference evidence="1" key="1">
    <citation type="submission" date="2015-12" db="EMBL/GenBank/DDBJ databases">
        <title>Gene expression during late stages of embryo sac development: a critical building block for successful pollen-pistil interactions.</title>
        <authorList>
            <person name="Liu Y."/>
            <person name="Joly V."/>
            <person name="Sabar M."/>
            <person name="Matton D.P."/>
        </authorList>
    </citation>
    <scope>NUCLEOTIDE SEQUENCE</scope>
</reference>